<evidence type="ECO:0000256" key="1">
    <source>
        <dbReference type="SAM" id="SignalP"/>
    </source>
</evidence>
<feature type="chain" id="PRO_5045103077" evidence="1">
    <location>
        <begin position="29"/>
        <end position="194"/>
    </location>
</feature>
<keyword evidence="3" id="KW-1185">Reference proteome</keyword>
<comment type="caution">
    <text evidence="2">The sequence shown here is derived from an EMBL/GenBank/DDBJ whole genome shotgun (WGS) entry which is preliminary data.</text>
</comment>
<feature type="signal peptide" evidence="1">
    <location>
        <begin position="1"/>
        <end position="28"/>
    </location>
</feature>
<dbReference type="RefSeq" id="WP_379517415.1">
    <property type="nucleotide sequence ID" value="NZ_JBHSPA010000031.1"/>
</dbReference>
<accession>A0ABW1CQC6</accession>
<dbReference type="EMBL" id="JBHSPA010000031">
    <property type="protein sequence ID" value="MFC5827915.1"/>
    <property type="molecule type" value="Genomic_DNA"/>
</dbReference>
<dbReference type="Proteomes" id="UP001596058">
    <property type="component" value="Unassembled WGS sequence"/>
</dbReference>
<dbReference type="InterPro" id="IPR011473">
    <property type="entry name" value="DUF1579"/>
</dbReference>
<proteinExistence type="predicted"/>
<organism evidence="2 3">
    <name type="scientific">Nonomuraea insulae</name>
    <dbReference type="NCBI Taxonomy" id="1616787"/>
    <lineage>
        <taxon>Bacteria</taxon>
        <taxon>Bacillati</taxon>
        <taxon>Actinomycetota</taxon>
        <taxon>Actinomycetes</taxon>
        <taxon>Streptosporangiales</taxon>
        <taxon>Streptosporangiaceae</taxon>
        <taxon>Nonomuraea</taxon>
    </lineage>
</organism>
<name>A0ABW1CQC6_9ACTN</name>
<gene>
    <name evidence="2" type="ORF">ACFPZ3_28975</name>
</gene>
<keyword evidence="1" id="KW-0732">Signal</keyword>
<evidence type="ECO:0000313" key="3">
    <source>
        <dbReference type="Proteomes" id="UP001596058"/>
    </source>
</evidence>
<reference evidence="3" key="1">
    <citation type="journal article" date="2019" name="Int. J. Syst. Evol. Microbiol.">
        <title>The Global Catalogue of Microorganisms (GCM) 10K type strain sequencing project: providing services to taxonomists for standard genome sequencing and annotation.</title>
        <authorList>
            <consortium name="The Broad Institute Genomics Platform"/>
            <consortium name="The Broad Institute Genome Sequencing Center for Infectious Disease"/>
            <person name="Wu L."/>
            <person name="Ma J."/>
        </authorList>
    </citation>
    <scope>NUCLEOTIDE SEQUENCE [LARGE SCALE GENOMIC DNA]</scope>
    <source>
        <strain evidence="3">CCUG 53903</strain>
    </source>
</reference>
<dbReference type="Pfam" id="PF07617">
    <property type="entry name" value="DUF1579"/>
    <property type="match status" value="1"/>
</dbReference>
<evidence type="ECO:0000313" key="2">
    <source>
        <dbReference type="EMBL" id="MFC5827915.1"/>
    </source>
</evidence>
<protein>
    <submittedName>
        <fullName evidence="2">DUF1579 family protein</fullName>
    </submittedName>
</protein>
<sequence>MAAKQVRLAIVASVTAAGLIATAGFVLAEGGAAAGPPQAAKGPAPAEALKSMASFGGAWRCEGRNSSPEGTSFPVRATAWVESRHDGNWLMFDLREMRTKENPRPASGTWMWGFESANNRYSGFFFDSIGNRTEQYAPGWRDGGLLFEGRILGPGFEAPYKDVIRKTGDASFSISGQGYVVGKWIVFQHLDCHR</sequence>